<dbReference type="SUPFAM" id="SSF50249">
    <property type="entry name" value="Nucleic acid-binding proteins"/>
    <property type="match status" value="1"/>
</dbReference>
<organism evidence="2 3">
    <name type="scientific">Artemisia annua</name>
    <name type="common">Sweet wormwood</name>
    <dbReference type="NCBI Taxonomy" id="35608"/>
    <lineage>
        <taxon>Eukaryota</taxon>
        <taxon>Viridiplantae</taxon>
        <taxon>Streptophyta</taxon>
        <taxon>Embryophyta</taxon>
        <taxon>Tracheophyta</taxon>
        <taxon>Spermatophyta</taxon>
        <taxon>Magnoliopsida</taxon>
        <taxon>eudicotyledons</taxon>
        <taxon>Gunneridae</taxon>
        <taxon>Pentapetalae</taxon>
        <taxon>asterids</taxon>
        <taxon>campanulids</taxon>
        <taxon>Asterales</taxon>
        <taxon>Asteraceae</taxon>
        <taxon>Asteroideae</taxon>
        <taxon>Anthemideae</taxon>
        <taxon>Artemisiinae</taxon>
        <taxon>Artemisia</taxon>
    </lineage>
</organism>
<dbReference type="Gene3D" id="2.40.50.140">
    <property type="entry name" value="Nucleic acid-binding proteins"/>
    <property type="match status" value="1"/>
</dbReference>
<proteinExistence type="predicted"/>
<evidence type="ECO:0000313" key="3">
    <source>
        <dbReference type="Proteomes" id="UP000245207"/>
    </source>
</evidence>
<sequence length="171" mass="19127">MLEDIDVTETETKGDDNVWYCKKCMTKVTSVVLRLRLNVRVQDSTGTITLVLFDREDGDVDSFPKEISKLINKKFIFKIKVSDFNIEYGYDVYTVLKLCDDAEIMDALIKGDGTDKDVVSCAGDSLAATDIDNNSDTSPATKRSRDTSDKELLGQNSSTKRKLVPVKIEKP</sequence>
<comment type="caution">
    <text evidence="2">The sequence shown here is derived from an EMBL/GenBank/DDBJ whole genome shotgun (WGS) entry which is preliminary data.</text>
</comment>
<dbReference type="Proteomes" id="UP000245207">
    <property type="component" value="Unassembled WGS sequence"/>
</dbReference>
<dbReference type="AlphaFoldDB" id="A0A2U1NGF2"/>
<dbReference type="InterPro" id="IPR012340">
    <property type="entry name" value="NA-bd_OB-fold"/>
</dbReference>
<keyword evidence="3" id="KW-1185">Reference proteome</keyword>
<protein>
    <submittedName>
        <fullName evidence="2">Nucleic acid-binding, OB-fold protein</fullName>
    </submittedName>
</protein>
<feature type="region of interest" description="Disordered" evidence="1">
    <location>
        <begin position="129"/>
        <end position="171"/>
    </location>
</feature>
<dbReference type="EMBL" id="PKPP01002874">
    <property type="protein sequence ID" value="PWA72602.1"/>
    <property type="molecule type" value="Genomic_DNA"/>
</dbReference>
<gene>
    <name evidence="2" type="ORF">CTI12_AA269270</name>
</gene>
<evidence type="ECO:0000313" key="2">
    <source>
        <dbReference type="EMBL" id="PWA72602.1"/>
    </source>
</evidence>
<feature type="compositionally biased region" description="Polar residues" evidence="1">
    <location>
        <begin position="131"/>
        <end position="141"/>
    </location>
</feature>
<feature type="compositionally biased region" description="Basic and acidic residues" evidence="1">
    <location>
        <begin position="143"/>
        <end position="152"/>
    </location>
</feature>
<name>A0A2U1NGF2_ARTAN</name>
<accession>A0A2U1NGF2</accession>
<reference evidence="2 3" key="1">
    <citation type="journal article" date="2018" name="Mol. Plant">
        <title>The genome of Artemisia annua provides insight into the evolution of Asteraceae family and artemisinin biosynthesis.</title>
        <authorList>
            <person name="Shen Q."/>
            <person name="Zhang L."/>
            <person name="Liao Z."/>
            <person name="Wang S."/>
            <person name="Yan T."/>
            <person name="Shi P."/>
            <person name="Liu M."/>
            <person name="Fu X."/>
            <person name="Pan Q."/>
            <person name="Wang Y."/>
            <person name="Lv Z."/>
            <person name="Lu X."/>
            <person name="Zhang F."/>
            <person name="Jiang W."/>
            <person name="Ma Y."/>
            <person name="Chen M."/>
            <person name="Hao X."/>
            <person name="Li L."/>
            <person name="Tang Y."/>
            <person name="Lv G."/>
            <person name="Zhou Y."/>
            <person name="Sun X."/>
            <person name="Brodelius P.E."/>
            <person name="Rose J.K.C."/>
            <person name="Tang K."/>
        </authorList>
    </citation>
    <scope>NUCLEOTIDE SEQUENCE [LARGE SCALE GENOMIC DNA]</scope>
    <source>
        <strain evidence="3">cv. Huhao1</strain>
        <tissue evidence="2">Leaf</tissue>
    </source>
</reference>
<evidence type="ECO:0000256" key="1">
    <source>
        <dbReference type="SAM" id="MobiDB-lite"/>
    </source>
</evidence>